<accession>A0A7C3V4A2</accession>
<protein>
    <submittedName>
        <fullName evidence="3">Heterodisulfide reductase subunit B</fullName>
    </submittedName>
</protein>
<dbReference type="AlphaFoldDB" id="A0A7C3V4A2"/>
<dbReference type="PANTHER" id="PTHR42947">
    <property type="entry name" value="COB--COM HETERODISULFIDE REDUCTASE SUBUNIT B 1"/>
    <property type="match status" value="1"/>
</dbReference>
<name>A0A7C3V4A2_9BACT</name>
<organism evidence="3">
    <name type="scientific">Desulfobacca acetoxidans</name>
    <dbReference type="NCBI Taxonomy" id="60893"/>
    <lineage>
        <taxon>Bacteria</taxon>
        <taxon>Pseudomonadati</taxon>
        <taxon>Thermodesulfobacteriota</taxon>
        <taxon>Desulfobaccia</taxon>
        <taxon>Desulfobaccales</taxon>
        <taxon>Desulfobaccaceae</taxon>
        <taxon>Desulfobacca</taxon>
    </lineage>
</organism>
<feature type="domain" description="Cysteine-rich" evidence="2">
    <location>
        <begin position="155"/>
        <end position="239"/>
    </location>
</feature>
<sequence length="289" mass="32131">MSTPQTKLQPLDFSYFPGCSLAATAAESNQSLMQAAKALGFNLIEVPDWNCCGSSSAQTMCRSLALRMAARNLSLAPPDRPLVAMCPRCLHYLRSSQKCLKQDPLIRRELEGRWGRPLNVDGEIIHFLEALVRYGLDRLQAKARRSLKGLKFVPYYGCTLFRPPRLKQERYFQGEMENILIALGAEPISNALMHRCCGSFLSATDPEIVAPLVNEIIDSAAAAKADCVVTACAMCQLNLEIRYTNGAKIPIFHFSEILALALGAEDYEKWFVRHLVDPRPIIKKLAEAA</sequence>
<dbReference type="InterPro" id="IPR051278">
    <property type="entry name" value="HdrB/HdrD_reductase"/>
</dbReference>
<dbReference type="GO" id="GO:0016491">
    <property type="term" value="F:oxidoreductase activity"/>
    <property type="evidence" value="ECO:0007669"/>
    <property type="project" value="UniProtKB-KW"/>
</dbReference>
<evidence type="ECO:0000256" key="1">
    <source>
        <dbReference type="ARBA" id="ARBA00023002"/>
    </source>
</evidence>
<reference evidence="3" key="1">
    <citation type="journal article" date="2020" name="mSystems">
        <title>Genome- and Community-Level Interaction Insights into Carbon Utilization and Element Cycling Functions of Hydrothermarchaeota in Hydrothermal Sediment.</title>
        <authorList>
            <person name="Zhou Z."/>
            <person name="Liu Y."/>
            <person name="Xu W."/>
            <person name="Pan J."/>
            <person name="Luo Z.H."/>
            <person name="Li M."/>
        </authorList>
    </citation>
    <scope>NUCLEOTIDE SEQUENCE [LARGE SCALE GENOMIC DNA]</scope>
    <source>
        <strain evidence="3">SpSt-897</strain>
    </source>
</reference>
<proteinExistence type="predicted"/>
<dbReference type="Gene3D" id="1.20.1050.140">
    <property type="match status" value="1"/>
</dbReference>
<gene>
    <name evidence="3" type="ORF">ENW96_03670</name>
</gene>
<dbReference type="Pfam" id="PF02754">
    <property type="entry name" value="CCG"/>
    <property type="match status" value="2"/>
</dbReference>
<evidence type="ECO:0000313" key="3">
    <source>
        <dbReference type="EMBL" id="HGF33475.1"/>
    </source>
</evidence>
<feature type="domain" description="Cysteine-rich" evidence="2">
    <location>
        <begin position="14"/>
        <end position="93"/>
    </location>
</feature>
<keyword evidence="1" id="KW-0560">Oxidoreductase</keyword>
<dbReference type="EMBL" id="DTMF01000097">
    <property type="protein sequence ID" value="HGF33475.1"/>
    <property type="molecule type" value="Genomic_DNA"/>
</dbReference>
<comment type="caution">
    <text evidence="3">The sequence shown here is derived from an EMBL/GenBank/DDBJ whole genome shotgun (WGS) entry which is preliminary data.</text>
</comment>
<dbReference type="InterPro" id="IPR004017">
    <property type="entry name" value="Cys_rich_dom"/>
</dbReference>
<evidence type="ECO:0000259" key="2">
    <source>
        <dbReference type="Pfam" id="PF02754"/>
    </source>
</evidence>
<dbReference type="PANTHER" id="PTHR42947:SF1">
    <property type="entry name" value="COB--COM HETERODISULFIDE REDUCTASE SUBUNIT B 1"/>
    <property type="match status" value="1"/>
</dbReference>